<dbReference type="InterPro" id="IPR012902">
    <property type="entry name" value="N_methyl_site"/>
</dbReference>
<dbReference type="AlphaFoldDB" id="A0A832I3N3"/>
<proteinExistence type="predicted"/>
<dbReference type="PROSITE" id="PS00409">
    <property type="entry name" value="PROKAR_NTER_METHYL"/>
    <property type="match status" value="1"/>
</dbReference>
<dbReference type="Pfam" id="PF07963">
    <property type="entry name" value="N_methyl"/>
    <property type="match status" value="1"/>
</dbReference>
<accession>A0A832I3N3</accession>
<organism evidence="3">
    <name type="scientific">Eiseniibacteriota bacterium</name>
    <dbReference type="NCBI Taxonomy" id="2212470"/>
    <lineage>
        <taxon>Bacteria</taxon>
        <taxon>Candidatus Eiseniibacteriota</taxon>
    </lineage>
</organism>
<feature type="region of interest" description="Disordered" evidence="1">
    <location>
        <begin position="1"/>
        <end position="23"/>
    </location>
</feature>
<name>A0A832I3N3_UNCEI</name>
<evidence type="ECO:0008006" key="4">
    <source>
        <dbReference type="Google" id="ProtNLM"/>
    </source>
</evidence>
<evidence type="ECO:0000256" key="1">
    <source>
        <dbReference type="SAM" id="MobiDB-lite"/>
    </source>
</evidence>
<reference evidence="3" key="1">
    <citation type="journal article" date="2020" name="mSystems">
        <title>Genome- and Community-Level Interaction Insights into Carbon Utilization and Element Cycling Functions of Hydrothermarchaeota in Hydrothermal Sediment.</title>
        <authorList>
            <person name="Zhou Z."/>
            <person name="Liu Y."/>
            <person name="Xu W."/>
            <person name="Pan J."/>
            <person name="Luo Z.H."/>
            <person name="Li M."/>
        </authorList>
    </citation>
    <scope>NUCLEOTIDE SEQUENCE [LARGE SCALE GENOMIC DNA]</scope>
    <source>
        <strain evidence="3">SpSt-381</strain>
    </source>
</reference>
<feature type="transmembrane region" description="Helical" evidence="2">
    <location>
        <begin position="49"/>
        <end position="69"/>
    </location>
</feature>
<sequence>MIGRRAREPGPTSSAGRRPALGPMTRRLHPAALAADPCRDQRGFSLVETVVAVSIAVLAILGLAHTFGLGRGFIARYEVARAALGEAQQRMESLAALPPALLVSGTADSVAFVVRGSALGHTSWRVEPVDEPADGLGAADADGHPEDLKRVTVVVRWTHDRIELRRLFPGA</sequence>
<evidence type="ECO:0000256" key="2">
    <source>
        <dbReference type="SAM" id="Phobius"/>
    </source>
</evidence>
<keyword evidence="2" id="KW-1133">Transmembrane helix</keyword>
<gene>
    <name evidence="3" type="ORF">ENR23_14445</name>
</gene>
<protein>
    <recommendedName>
        <fullName evidence="4">Prepilin-type N-terminal cleavage/methylation domain-containing protein</fullName>
    </recommendedName>
</protein>
<keyword evidence="2" id="KW-0472">Membrane</keyword>
<comment type="caution">
    <text evidence="3">The sequence shown here is derived from an EMBL/GenBank/DDBJ whole genome shotgun (WGS) entry which is preliminary data.</text>
</comment>
<dbReference type="EMBL" id="DSQF01000030">
    <property type="protein sequence ID" value="HGZ44579.1"/>
    <property type="molecule type" value="Genomic_DNA"/>
</dbReference>
<keyword evidence="2" id="KW-0812">Transmembrane</keyword>
<evidence type="ECO:0000313" key="3">
    <source>
        <dbReference type="EMBL" id="HGZ44579.1"/>
    </source>
</evidence>